<proteinExistence type="predicted"/>
<sequence length="77" mass="7790">MSPTKSKVLLVVVLVALLSCHLAAGFGFSGIFGIGNSGRKPSGNNNNNTNPVASDGALGTGSNIDGIVRFLLRAFTG</sequence>
<evidence type="ECO:0000256" key="2">
    <source>
        <dbReference type="SAM" id="SignalP"/>
    </source>
</evidence>
<dbReference type="PROSITE" id="PS51257">
    <property type="entry name" value="PROKAR_LIPOPROTEIN"/>
    <property type="match status" value="1"/>
</dbReference>
<accession>A0AAV4FG78</accession>
<organism evidence="3 4">
    <name type="scientific">Elysia marginata</name>
    <dbReference type="NCBI Taxonomy" id="1093978"/>
    <lineage>
        <taxon>Eukaryota</taxon>
        <taxon>Metazoa</taxon>
        <taxon>Spiralia</taxon>
        <taxon>Lophotrochozoa</taxon>
        <taxon>Mollusca</taxon>
        <taxon>Gastropoda</taxon>
        <taxon>Heterobranchia</taxon>
        <taxon>Euthyneura</taxon>
        <taxon>Panpulmonata</taxon>
        <taxon>Sacoglossa</taxon>
        <taxon>Placobranchoidea</taxon>
        <taxon>Plakobranchidae</taxon>
        <taxon>Elysia</taxon>
    </lineage>
</organism>
<gene>
    <name evidence="3" type="ORF">ElyMa_005687800</name>
</gene>
<keyword evidence="2" id="KW-0732">Signal</keyword>
<dbReference type="EMBL" id="BMAT01011385">
    <property type="protein sequence ID" value="GFR71755.1"/>
    <property type="molecule type" value="Genomic_DNA"/>
</dbReference>
<feature type="chain" id="PRO_5043853640" evidence="2">
    <location>
        <begin position="26"/>
        <end position="77"/>
    </location>
</feature>
<evidence type="ECO:0000313" key="4">
    <source>
        <dbReference type="Proteomes" id="UP000762676"/>
    </source>
</evidence>
<reference evidence="3 4" key="1">
    <citation type="journal article" date="2021" name="Elife">
        <title>Chloroplast acquisition without the gene transfer in kleptoplastic sea slugs, Plakobranchus ocellatus.</title>
        <authorList>
            <person name="Maeda T."/>
            <person name="Takahashi S."/>
            <person name="Yoshida T."/>
            <person name="Shimamura S."/>
            <person name="Takaki Y."/>
            <person name="Nagai Y."/>
            <person name="Toyoda A."/>
            <person name="Suzuki Y."/>
            <person name="Arimoto A."/>
            <person name="Ishii H."/>
            <person name="Satoh N."/>
            <person name="Nishiyama T."/>
            <person name="Hasebe M."/>
            <person name="Maruyama T."/>
            <person name="Minagawa J."/>
            <person name="Obokata J."/>
            <person name="Shigenobu S."/>
        </authorList>
    </citation>
    <scope>NUCLEOTIDE SEQUENCE [LARGE SCALE GENOMIC DNA]</scope>
</reference>
<protein>
    <submittedName>
        <fullName evidence="3">Uncharacterized protein</fullName>
    </submittedName>
</protein>
<feature type="signal peptide" evidence="2">
    <location>
        <begin position="1"/>
        <end position="25"/>
    </location>
</feature>
<evidence type="ECO:0000313" key="3">
    <source>
        <dbReference type="EMBL" id="GFR71755.1"/>
    </source>
</evidence>
<feature type="region of interest" description="Disordered" evidence="1">
    <location>
        <begin position="39"/>
        <end position="58"/>
    </location>
</feature>
<dbReference type="Proteomes" id="UP000762676">
    <property type="component" value="Unassembled WGS sequence"/>
</dbReference>
<name>A0AAV4FG78_9GAST</name>
<dbReference type="AlphaFoldDB" id="A0AAV4FG78"/>
<keyword evidence="4" id="KW-1185">Reference proteome</keyword>
<evidence type="ECO:0000256" key="1">
    <source>
        <dbReference type="SAM" id="MobiDB-lite"/>
    </source>
</evidence>
<comment type="caution">
    <text evidence="3">The sequence shown here is derived from an EMBL/GenBank/DDBJ whole genome shotgun (WGS) entry which is preliminary data.</text>
</comment>